<organism evidence="1 2">
    <name type="scientific">Dovyalis caffra</name>
    <dbReference type="NCBI Taxonomy" id="77055"/>
    <lineage>
        <taxon>Eukaryota</taxon>
        <taxon>Viridiplantae</taxon>
        <taxon>Streptophyta</taxon>
        <taxon>Embryophyta</taxon>
        <taxon>Tracheophyta</taxon>
        <taxon>Spermatophyta</taxon>
        <taxon>Magnoliopsida</taxon>
        <taxon>eudicotyledons</taxon>
        <taxon>Gunneridae</taxon>
        <taxon>Pentapetalae</taxon>
        <taxon>rosids</taxon>
        <taxon>fabids</taxon>
        <taxon>Malpighiales</taxon>
        <taxon>Salicaceae</taxon>
        <taxon>Flacourtieae</taxon>
        <taxon>Dovyalis</taxon>
    </lineage>
</organism>
<dbReference type="Proteomes" id="UP001314170">
    <property type="component" value="Unassembled WGS sequence"/>
</dbReference>
<accession>A0AAV1SBK5</accession>
<comment type="caution">
    <text evidence="1">The sequence shown here is derived from an EMBL/GenBank/DDBJ whole genome shotgun (WGS) entry which is preliminary data.</text>
</comment>
<gene>
    <name evidence="1" type="ORF">DCAF_LOCUS21542</name>
</gene>
<keyword evidence="2" id="KW-1185">Reference proteome</keyword>
<sequence>MAGNSNSKHESNPTPVNHLTNLIDGNVTKMVQLPRWLVVGNGSLDQLQYWGQPIYVARDIGCFLASWSNPQREKHMKRVASTFATDELAGYWVHLPQTSGFGAGNDGDKSQWNHANLVKETLREQEWDNQTTSRKSS</sequence>
<dbReference type="EMBL" id="CAWUPB010001173">
    <property type="protein sequence ID" value="CAK7348834.1"/>
    <property type="molecule type" value="Genomic_DNA"/>
</dbReference>
<proteinExistence type="predicted"/>
<evidence type="ECO:0000313" key="2">
    <source>
        <dbReference type="Proteomes" id="UP001314170"/>
    </source>
</evidence>
<dbReference type="AlphaFoldDB" id="A0AAV1SBK5"/>
<evidence type="ECO:0000313" key="1">
    <source>
        <dbReference type="EMBL" id="CAK7348834.1"/>
    </source>
</evidence>
<name>A0AAV1SBK5_9ROSI</name>
<protein>
    <submittedName>
        <fullName evidence="1">Uncharacterized protein</fullName>
    </submittedName>
</protein>
<reference evidence="1 2" key="1">
    <citation type="submission" date="2024-01" db="EMBL/GenBank/DDBJ databases">
        <authorList>
            <person name="Waweru B."/>
        </authorList>
    </citation>
    <scope>NUCLEOTIDE SEQUENCE [LARGE SCALE GENOMIC DNA]</scope>
</reference>